<dbReference type="RefSeq" id="WP_200242325.1">
    <property type="nucleotide sequence ID" value="NZ_NRRV01000094.1"/>
</dbReference>
<organism evidence="1 2">
    <name type="scientific">Thiohalocapsa halophila</name>
    <dbReference type="NCBI Taxonomy" id="69359"/>
    <lineage>
        <taxon>Bacteria</taxon>
        <taxon>Pseudomonadati</taxon>
        <taxon>Pseudomonadota</taxon>
        <taxon>Gammaproteobacteria</taxon>
        <taxon>Chromatiales</taxon>
        <taxon>Chromatiaceae</taxon>
        <taxon>Thiohalocapsa</taxon>
    </lineage>
</organism>
<evidence type="ECO:0000313" key="2">
    <source>
        <dbReference type="Proteomes" id="UP000748752"/>
    </source>
</evidence>
<evidence type="ECO:0000313" key="1">
    <source>
        <dbReference type="EMBL" id="MBK1633554.1"/>
    </source>
</evidence>
<sequence>MVGERRPVWAFGGPRRIGPAEARLAARAARLLLDRGAEVVCGCATGADAAFMAAASDIDAERLQVCTAFGPVRATPGVAPAAPGACGHSAVRAVQLAAAAGAVVQPWAGGGPALPLAARLARRTRVVARASTAGAVVWLRPRSRGSLLLARAIAARGLEVVAVPLGCLPADLPPLDGAGSWRPPRSGSLAMELGGWCWAPAQRRLRV</sequence>
<keyword evidence="2" id="KW-1185">Reference proteome</keyword>
<accession>A0ABS1CNZ0</accession>
<dbReference type="EMBL" id="NRRV01000094">
    <property type="protein sequence ID" value="MBK1633554.1"/>
    <property type="molecule type" value="Genomic_DNA"/>
</dbReference>
<proteinExistence type="predicted"/>
<name>A0ABS1CNZ0_9GAMM</name>
<dbReference type="Gene3D" id="3.40.50.450">
    <property type="match status" value="1"/>
</dbReference>
<gene>
    <name evidence="1" type="ORF">CKO31_22970</name>
</gene>
<dbReference type="Proteomes" id="UP000748752">
    <property type="component" value="Unassembled WGS sequence"/>
</dbReference>
<dbReference type="SUPFAM" id="SSF102405">
    <property type="entry name" value="MCP/YpsA-like"/>
    <property type="match status" value="1"/>
</dbReference>
<protein>
    <submittedName>
        <fullName evidence="1">Uncharacterized protein</fullName>
    </submittedName>
</protein>
<comment type="caution">
    <text evidence="1">The sequence shown here is derived from an EMBL/GenBank/DDBJ whole genome shotgun (WGS) entry which is preliminary data.</text>
</comment>
<reference evidence="1 2" key="1">
    <citation type="journal article" date="2020" name="Microorganisms">
        <title>Osmotic Adaptation and Compatible Solute Biosynthesis of Phototrophic Bacteria as Revealed from Genome Analyses.</title>
        <authorList>
            <person name="Imhoff J.F."/>
            <person name="Rahn T."/>
            <person name="Kunzel S."/>
            <person name="Keller A."/>
            <person name="Neulinger S.C."/>
        </authorList>
    </citation>
    <scope>NUCLEOTIDE SEQUENCE [LARGE SCALE GENOMIC DNA]</scope>
    <source>
        <strain evidence="1 2">DSM 6210</strain>
    </source>
</reference>